<evidence type="ECO:0000313" key="3">
    <source>
        <dbReference type="EMBL" id="KAF6224957.1"/>
    </source>
</evidence>
<dbReference type="RefSeq" id="XP_037153824.1">
    <property type="nucleotide sequence ID" value="XM_037301007.1"/>
</dbReference>
<dbReference type="InterPro" id="IPR047794">
    <property type="entry name" value="C45_proenzyme-like"/>
</dbReference>
<dbReference type="AlphaFoldDB" id="A0A8H6CK24"/>
<keyword evidence="4" id="KW-1185">Reference proteome</keyword>
<dbReference type="EMBL" id="JACCJB010000008">
    <property type="protein sequence ID" value="KAF6224957.1"/>
    <property type="molecule type" value="Genomic_DNA"/>
</dbReference>
<feature type="region of interest" description="Disordered" evidence="1">
    <location>
        <begin position="1"/>
        <end position="22"/>
    </location>
</feature>
<sequence>MKCINCSGTRTEVSRSTSSNPPNAQAFSLSQIGLQHGAAAKTEIERGLRFYRVFFQKTAQFSWAQVCDTAAKFEPLLSSHWPDYCTEMKGVAKGADVPYLSILALNVRTEIAFGLARDGCTAVFWKTETSCFLAQNWDWQEEQQMNLINLNISQEGKPAISMITEAGIIGKIGLNSRGVGVCLNAIRAQGVDFQKLPCHLALRTCLESTSTEEAVVALKKAGVASSSHLLVADSAEAVGLECSHLAIVELAMEQGIITHTNHYIKPHQGVEDLMALKDSPTRSERINQLVCEQKDRLQETGTLKLEDIRSMLKDEENFPTAICRSKTNDSSITTLFSIAMDLKNRRAEVVTGKPSSEAAMLYLVPRE</sequence>
<dbReference type="InterPro" id="IPR047801">
    <property type="entry name" value="Peptidase_C45"/>
</dbReference>
<dbReference type="PANTHER" id="PTHR34180:SF1">
    <property type="entry name" value="BETA-ALANYL-DOPAMINE_CARCININE HYDROLASE"/>
    <property type="match status" value="1"/>
</dbReference>
<comment type="caution">
    <text evidence="3">The sequence shown here is derived from an EMBL/GenBank/DDBJ whole genome shotgun (WGS) entry which is preliminary data.</text>
</comment>
<evidence type="ECO:0000256" key="1">
    <source>
        <dbReference type="SAM" id="MobiDB-lite"/>
    </source>
</evidence>
<name>A0A8H6CK24_9LECA</name>
<dbReference type="Pfam" id="PF03417">
    <property type="entry name" value="AAT"/>
    <property type="match status" value="1"/>
</dbReference>
<reference evidence="3 4" key="1">
    <citation type="journal article" date="2020" name="Genomics">
        <title>Complete, high-quality genomes from long-read metagenomic sequencing of two wolf lichen thalli reveals enigmatic genome architecture.</title>
        <authorList>
            <person name="McKenzie S.K."/>
            <person name="Walston R.F."/>
            <person name="Allen J.L."/>
        </authorList>
    </citation>
    <scope>NUCLEOTIDE SEQUENCE [LARGE SCALE GENOMIC DNA]</scope>
    <source>
        <strain evidence="3">WasteWater1</strain>
    </source>
</reference>
<dbReference type="Gene3D" id="3.60.60.10">
    <property type="entry name" value="Penicillin V Acylase, Chain A"/>
    <property type="match status" value="1"/>
</dbReference>
<proteinExistence type="predicted"/>
<protein>
    <recommendedName>
        <fullName evidence="2">Peptidase C45 hydrolase domain-containing protein</fullName>
    </recommendedName>
</protein>
<gene>
    <name evidence="3" type="ORF">HO133_010152</name>
</gene>
<dbReference type="Proteomes" id="UP000593566">
    <property type="component" value="Unassembled WGS sequence"/>
</dbReference>
<feature type="domain" description="Peptidase C45 hydrolase" evidence="2">
    <location>
        <begin position="127"/>
        <end position="355"/>
    </location>
</feature>
<evidence type="ECO:0000313" key="4">
    <source>
        <dbReference type="Proteomes" id="UP000593566"/>
    </source>
</evidence>
<accession>A0A8H6CK24</accession>
<dbReference type="PANTHER" id="PTHR34180">
    <property type="entry name" value="PEPTIDASE C45"/>
    <property type="match status" value="1"/>
</dbReference>
<dbReference type="InterPro" id="IPR005079">
    <property type="entry name" value="Peptidase_C45_hydrolase"/>
</dbReference>
<evidence type="ECO:0000259" key="2">
    <source>
        <dbReference type="Pfam" id="PF03417"/>
    </source>
</evidence>
<organism evidence="3 4">
    <name type="scientific">Letharia lupina</name>
    <dbReference type="NCBI Taxonomy" id="560253"/>
    <lineage>
        <taxon>Eukaryota</taxon>
        <taxon>Fungi</taxon>
        <taxon>Dikarya</taxon>
        <taxon>Ascomycota</taxon>
        <taxon>Pezizomycotina</taxon>
        <taxon>Lecanoromycetes</taxon>
        <taxon>OSLEUM clade</taxon>
        <taxon>Lecanoromycetidae</taxon>
        <taxon>Lecanorales</taxon>
        <taxon>Lecanorineae</taxon>
        <taxon>Parmeliaceae</taxon>
        <taxon>Letharia</taxon>
    </lineage>
</organism>
<dbReference type="GeneID" id="59338544"/>
<dbReference type="NCBIfam" id="NF040521">
    <property type="entry name" value="C45_proenzyme"/>
    <property type="match status" value="1"/>
</dbReference>
<dbReference type="Gene3D" id="1.10.10.2120">
    <property type="match status" value="1"/>
</dbReference>